<dbReference type="CDD" id="cd05233">
    <property type="entry name" value="SDR_c"/>
    <property type="match status" value="1"/>
</dbReference>
<evidence type="ECO:0000256" key="2">
    <source>
        <dbReference type="ARBA" id="ARBA00022857"/>
    </source>
</evidence>
<dbReference type="EMBL" id="FAOO01000009">
    <property type="protein sequence ID" value="CUU06239.1"/>
    <property type="molecule type" value="Genomic_DNA"/>
</dbReference>
<protein>
    <submittedName>
        <fullName evidence="5">3-oxoacyl-[acyl-carrier protein] reductase</fullName>
    </submittedName>
</protein>
<dbReference type="PRINTS" id="PR00080">
    <property type="entry name" value="SDRFAMILY"/>
</dbReference>
<dbReference type="STRING" id="1643428.GCA_001442855_01431"/>
<evidence type="ECO:0000313" key="6">
    <source>
        <dbReference type="Proteomes" id="UP000320623"/>
    </source>
</evidence>
<proteinExistence type="inferred from homology"/>
<accession>A0A0S4N7N0</accession>
<keyword evidence="3" id="KW-0560">Oxidoreductase</keyword>
<dbReference type="FunFam" id="3.40.50.720:FF:000084">
    <property type="entry name" value="Short-chain dehydrogenase reductase"/>
    <property type="match status" value="1"/>
</dbReference>
<dbReference type="PIRSF" id="PIRSF000126">
    <property type="entry name" value="11-beta-HSD1"/>
    <property type="match status" value="1"/>
</dbReference>
<dbReference type="OrthoDB" id="9775296at2"/>
<dbReference type="RefSeq" id="WP_140945201.1">
    <property type="nucleotide sequence ID" value="NZ_FAOO01000009.1"/>
</dbReference>
<evidence type="ECO:0000313" key="5">
    <source>
        <dbReference type="EMBL" id="CUU06239.1"/>
    </source>
</evidence>
<dbReference type="InterPro" id="IPR002347">
    <property type="entry name" value="SDR_fam"/>
</dbReference>
<keyword evidence="6" id="KW-1185">Reference proteome</keyword>
<gene>
    <name evidence="5" type="ORF">JGI1_01462</name>
</gene>
<dbReference type="SUPFAM" id="SSF51735">
    <property type="entry name" value="NAD(P)-binding Rossmann-fold domains"/>
    <property type="match status" value="1"/>
</dbReference>
<keyword evidence="2" id="KW-0521">NADP</keyword>
<dbReference type="GO" id="GO:0016491">
    <property type="term" value="F:oxidoreductase activity"/>
    <property type="evidence" value="ECO:0007669"/>
    <property type="project" value="UniProtKB-KW"/>
</dbReference>
<dbReference type="PROSITE" id="PS00061">
    <property type="entry name" value="ADH_SHORT"/>
    <property type="match status" value="1"/>
</dbReference>
<organism evidence="5 6">
    <name type="scientific">Candidatus Thermokryptus mobilis</name>
    <dbReference type="NCBI Taxonomy" id="1643428"/>
    <lineage>
        <taxon>Bacteria</taxon>
        <taxon>Pseudomonadati</taxon>
        <taxon>Candidatus Kryptoniota</taxon>
        <taxon>Candidatus Thermokryptus</taxon>
    </lineage>
</organism>
<dbReference type="Pfam" id="PF00106">
    <property type="entry name" value="adh_short"/>
    <property type="match status" value="1"/>
</dbReference>
<dbReference type="Gene3D" id="3.40.50.720">
    <property type="entry name" value="NAD(P)-binding Rossmann-like Domain"/>
    <property type="match status" value="1"/>
</dbReference>
<evidence type="ECO:0000256" key="4">
    <source>
        <dbReference type="RuleBase" id="RU000363"/>
    </source>
</evidence>
<dbReference type="AlphaFoldDB" id="A0A0S4N7N0"/>
<name>A0A0S4N7N0_9BACT</name>
<evidence type="ECO:0000256" key="3">
    <source>
        <dbReference type="ARBA" id="ARBA00023002"/>
    </source>
</evidence>
<dbReference type="InterPro" id="IPR036291">
    <property type="entry name" value="NAD(P)-bd_dom_sf"/>
</dbReference>
<evidence type="ECO:0000256" key="1">
    <source>
        <dbReference type="ARBA" id="ARBA00006484"/>
    </source>
</evidence>
<comment type="similarity">
    <text evidence="1 4">Belongs to the short-chain dehydrogenases/reductases (SDR) family.</text>
</comment>
<reference evidence="6" key="1">
    <citation type="submission" date="2015-11" db="EMBL/GenBank/DDBJ databases">
        <authorList>
            <person name="Varghese N."/>
        </authorList>
    </citation>
    <scope>NUCLEOTIDE SEQUENCE [LARGE SCALE GENOMIC DNA]</scope>
</reference>
<dbReference type="InterPro" id="IPR020904">
    <property type="entry name" value="Sc_DH/Rdtase_CS"/>
</dbReference>
<dbReference type="PANTHER" id="PTHR43391">
    <property type="entry name" value="RETINOL DEHYDROGENASE-RELATED"/>
    <property type="match status" value="1"/>
</dbReference>
<dbReference type="PANTHER" id="PTHR43391:SF14">
    <property type="entry name" value="DEHYDROGENASE_REDUCTASE SDR FAMILY PROTEIN 7-LIKE"/>
    <property type="match status" value="1"/>
</dbReference>
<dbReference type="PRINTS" id="PR00081">
    <property type="entry name" value="GDHRDH"/>
</dbReference>
<dbReference type="Proteomes" id="UP000320623">
    <property type="component" value="Unassembled WGS sequence"/>
</dbReference>
<sequence>MLLENKVAIVTGASRGIGRSIALLFSKEGAKISAIARTEQDLKNLKDEIESTGGKCLIFKGDVSDENDVKKSVEKTIQEFGKIDILVNNAGFGIYKPVVELTTEEFDKMVAVNFRGVFLFTKYVLPHMMRQNSGVIINISSIAGTLGVRNMAVYAATKWAVNGFTESIMHEVREYNIRVASLCPGSVDTNFSNVAGSNPPTKDKVLKPEDVAQTALLIATLPERAMLSHLILRPTNPR</sequence>